<name>A0A2V1EDX8_9PLEO</name>
<accession>A0A2V1EDX8</accession>
<sequence>MTKPHFKVPSALGKFSPKKPVFNQPVSLQHHHKISRTIHAVVLPLLIIISIVVIVLKALTINFIEDNRDTGFEFQNQEQNVIMAALPKHLHTTPAKLALVSSAISTFVSIGHLLFIVMDWREGKKTQAYAFRRNIMFVHFSNSILILFALVSLYMTHKSSSHFSERYINFKADLSTSSEDGMRYNRGTFDLETWSCELATVPGASMVSEDYGRQCAAEIAGRGMMIPWLILGWGLTGLSIWGMIGGWRDANGQRVKTNSVEMELGKMRATDED</sequence>
<dbReference type="EMBL" id="KZ805302">
    <property type="protein sequence ID" value="PVI07874.1"/>
    <property type="molecule type" value="Genomic_DNA"/>
</dbReference>
<keyword evidence="1" id="KW-0812">Transmembrane</keyword>
<keyword evidence="1" id="KW-1133">Transmembrane helix</keyword>
<evidence type="ECO:0000313" key="3">
    <source>
        <dbReference type="Proteomes" id="UP000244855"/>
    </source>
</evidence>
<dbReference type="AlphaFoldDB" id="A0A2V1EDX8"/>
<keyword evidence="1" id="KW-0472">Membrane</keyword>
<protein>
    <submittedName>
        <fullName evidence="2">Uncharacterized protein</fullName>
    </submittedName>
</protein>
<dbReference type="OrthoDB" id="5238025at2759"/>
<proteinExistence type="predicted"/>
<keyword evidence="3" id="KW-1185">Reference proteome</keyword>
<feature type="transmembrane region" description="Helical" evidence="1">
    <location>
        <begin position="41"/>
        <end position="64"/>
    </location>
</feature>
<evidence type="ECO:0000313" key="2">
    <source>
        <dbReference type="EMBL" id="PVI07874.1"/>
    </source>
</evidence>
<gene>
    <name evidence="2" type="ORF">DM02DRAFT_511908</name>
</gene>
<feature type="transmembrane region" description="Helical" evidence="1">
    <location>
        <begin position="97"/>
        <end position="117"/>
    </location>
</feature>
<organism evidence="2 3">
    <name type="scientific">Periconia macrospinosa</name>
    <dbReference type="NCBI Taxonomy" id="97972"/>
    <lineage>
        <taxon>Eukaryota</taxon>
        <taxon>Fungi</taxon>
        <taxon>Dikarya</taxon>
        <taxon>Ascomycota</taxon>
        <taxon>Pezizomycotina</taxon>
        <taxon>Dothideomycetes</taxon>
        <taxon>Pleosporomycetidae</taxon>
        <taxon>Pleosporales</taxon>
        <taxon>Massarineae</taxon>
        <taxon>Periconiaceae</taxon>
        <taxon>Periconia</taxon>
    </lineage>
</organism>
<feature type="transmembrane region" description="Helical" evidence="1">
    <location>
        <begin position="226"/>
        <end position="247"/>
    </location>
</feature>
<dbReference type="Proteomes" id="UP000244855">
    <property type="component" value="Unassembled WGS sequence"/>
</dbReference>
<evidence type="ECO:0000256" key="1">
    <source>
        <dbReference type="SAM" id="Phobius"/>
    </source>
</evidence>
<reference evidence="2 3" key="1">
    <citation type="journal article" date="2018" name="Sci. Rep.">
        <title>Comparative genomics provides insights into the lifestyle and reveals functional heterogeneity of dark septate endophytic fungi.</title>
        <authorList>
            <person name="Knapp D.G."/>
            <person name="Nemeth J.B."/>
            <person name="Barry K."/>
            <person name="Hainaut M."/>
            <person name="Henrissat B."/>
            <person name="Johnson J."/>
            <person name="Kuo A."/>
            <person name="Lim J.H.P."/>
            <person name="Lipzen A."/>
            <person name="Nolan M."/>
            <person name="Ohm R.A."/>
            <person name="Tamas L."/>
            <person name="Grigoriev I.V."/>
            <person name="Spatafora J.W."/>
            <person name="Nagy L.G."/>
            <person name="Kovacs G.M."/>
        </authorList>
    </citation>
    <scope>NUCLEOTIDE SEQUENCE [LARGE SCALE GENOMIC DNA]</scope>
    <source>
        <strain evidence="2 3">DSE2036</strain>
    </source>
</reference>
<feature type="transmembrane region" description="Helical" evidence="1">
    <location>
        <begin position="137"/>
        <end position="155"/>
    </location>
</feature>